<accession>A0AAD7JXR9</accession>
<organism evidence="3 4">
    <name type="scientific">Mycena maculata</name>
    <dbReference type="NCBI Taxonomy" id="230809"/>
    <lineage>
        <taxon>Eukaryota</taxon>
        <taxon>Fungi</taxon>
        <taxon>Dikarya</taxon>
        <taxon>Basidiomycota</taxon>
        <taxon>Agaricomycotina</taxon>
        <taxon>Agaricomycetes</taxon>
        <taxon>Agaricomycetidae</taxon>
        <taxon>Agaricales</taxon>
        <taxon>Marasmiineae</taxon>
        <taxon>Mycenaceae</taxon>
        <taxon>Mycena</taxon>
    </lineage>
</organism>
<feature type="transmembrane region" description="Helical" evidence="2">
    <location>
        <begin position="112"/>
        <end position="136"/>
    </location>
</feature>
<keyword evidence="2" id="KW-0472">Membrane</keyword>
<keyword evidence="2" id="KW-0812">Transmembrane</keyword>
<feature type="transmembrane region" description="Helical" evidence="2">
    <location>
        <begin position="205"/>
        <end position="227"/>
    </location>
</feature>
<feature type="transmembrane region" description="Helical" evidence="2">
    <location>
        <begin position="239"/>
        <end position="259"/>
    </location>
</feature>
<dbReference type="EMBL" id="JARJLG010000019">
    <property type="protein sequence ID" value="KAJ7772722.1"/>
    <property type="molecule type" value="Genomic_DNA"/>
</dbReference>
<feature type="transmembrane region" description="Helical" evidence="2">
    <location>
        <begin position="26"/>
        <end position="44"/>
    </location>
</feature>
<name>A0AAD7JXR9_9AGAR</name>
<feature type="transmembrane region" description="Helical" evidence="2">
    <location>
        <begin position="156"/>
        <end position="181"/>
    </location>
</feature>
<keyword evidence="4" id="KW-1185">Reference proteome</keyword>
<evidence type="ECO:0000256" key="1">
    <source>
        <dbReference type="SAM" id="MobiDB-lite"/>
    </source>
</evidence>
<evidence type="ECO:0000313" key="4">
    <source>
        <dbReference type="Proteomes" id="UP001215280"/>
    </source>
</evidence>
<dbReference type="Proteomes" id="UP001215280">
    <property type="component" value="Unassembled WGS sequence"/>
</dbReference>
<keyword evidence="2" id="KW-1133">Transmembrane helix</keyword>
<sequence>MLLYSLYHLSLFNVRKRGLRTRVNKVMFTITMFMYLLSTAYWAYSIADVVDRMMLYVDDPQNPLDLNASHDEVSKWSPFFNAIILSNYIMSDAVVVWRAWILSLGRHRKYLCVTIGFLVLTTISVGGIIVFRVIALVQAPYFQLPSNSYLVKGINILQIAALGCSLLSNVSATAVVGATAWHHRQEIRAALSDNKKYARSRADQILSLVVESGVLYCFSGLTVLVSSLIRLPHGTLGDIYSPVNTLIAGAYPSVVILLVRMHKSLSETTFLNTFENSARSRPELMASGTTSRNQKSAPTLSIHFARNPEFSGTELWTQPEANLDSDQGHAVYGDAMDKD</sequence>
<evidence type="ECO:0000313" key="3">
    <source>
        <dbReference type="EMBL" id="KAJ7772722.1"/>
    </source>
</evidence>
<feature type="region of interest" description="Disordered" evidence="1">
    <location>
        <begin position="318"/>
        <end position="339"/>
    </location>
</feature>
<gene>
    <name evidence="3" type="ORF">DFH07DRAFT_803008</name>
</gene>
<dbReference type="AlphaFoldDB" id="A0AAD7JXR9"/>
<comment type="caution">
    <text evidence="3">The sequence shown here is derived from an EMBL/GenBank/DDBJ whole genome shotgun (WGS) entry which is preliminary data.</text>
</comment>
<proteinExistence type="predicted"/>
<evidence type="ECO:0000256" key="2">
    <source>
        <dbReference type="SAM" id="Phobius"/>
    </source>
</evidence>
<feature type="transmembrane region" description="Helical" evidence="2">
    <location>
        <begin position="79"/>
        <end position="100"/>
    </location>
</feature>
<protein>
    <submittedName>
        <fullName evidence="3">Uncharacterized protein</fullName>
    </submittedName>
</protein>
<reference evidence="3" key="1">
    <citation type="submission" date="2023-03" db="EMBL/GenBank/DDBJ databases">
        <title>Massive genome expansion in bonnet fungi (Mycena s.s.) driven by repeated elements and novel gene families across ecological guilds.</title>
        <authorList>
            <consortium name="Lawrence Berkeley National Laboratory"/>
            <person name="Harder C.B."/>
            <person name="Miyauchi S."/>
            <person name="Viragh M."/>
            <person name="Kuo A."/>
            <person name="Thoen E."/>
            <person name="Andreopoulos B."/>
            <person name="Lu D."/>
            <person name="Skrede I."/>
            <person name="Drula E."/>
            <person name="Henrissat B."/>
            <person name="Morin E."/>
            <person name="Kohler A."/>
            <person name="Barry K."/>
            <person name="LaButti K."/>
            <person name="Morin E."/>
            <person name="Salamov A."/>
            <person name="Lipzen A."/>
            <person name="Mereny Z."/>
            <person name="Hegedus B."/>
            <person name="Baldrian P."/>
            <person name="Stursova M."/>
            <person name="Weitz H."/>
            <person name="Taylor A."/>
            <person name="Grigoriev I.V."/>
            <person name="Nagy L.G."/>
            <person name="Martin F."/>
            <person name="Kauserud H."/>
        </authorList>
    </citation>
    <scope>NUCLEOTIDE SEQUENCE</scope>
    <source>
        <strain evidence="3">CBHHK188m</strain>
    </source>
</reference>